<dbReference type="SUPFAM" id="SSF55781">
    <property type="entry name" value="GAF domain-like"/>
    <property type="match status" value="1"/>
</dbReference>
<dbReference type="PRINTS" id="PR00344">
    <property type="entry name" value="BCTRLSENSOR"/>
</dbReference>
<dbReference type="Gene3D" id="3.30.565.10">
    <property type="entry name" value="Histidine kinase-like ATPase, C-terminal domain"/>
    <property type="match status" value="1"/>
</dbReference>
<accession>A0ABZ0HQH5</accession>
<evidence type="ECO:0000256" key="6">
    <source>
        <dbReference type="ARBA" id="ARBA00022777"/>
    </source>
</evidence>
<dbReference type="Pfam" id="PF02518">
    <property type="entry name" value="HATPase_c"/>
    <property type="match status" value="1"/>
</dbReference>
<evidence type="ECO:0000313" key="11">
    <source>
        <dbReference type="Proteomes" id="UP001626536"/>
    </source>
</evidence>
<dbReference type="InterPro" id="IPR011102">
    <property type="entry name" value="Sig_transdc_His_kinase_HWE"/>
</dbReference>
<dbReference type="PANTHER" id="PTHR41523">
    <property type="entry name" value="TWO-COMPONENT SYSTEM SENSOR PROTEIN"/>
    <property type="match status" value="1"/>
</dbReference>
<keyword evidence="11" id="KW-1185">Reference proteome</keyword>
<feature type="region of interest" description="Disordered" evidence="8">
    <location>
        <begin position="1"/>
        <end position="22"/>
    </location>
</feature>
<evidence type="ECO:0000256" key="3">
    <source>
        <dbReference type="ARBA" id="ARBA00022553"/>
    </source>
</evidence>
<evidence type="ECO:0000259" key="9">
    <source>
        <dbReference type="PROSITE" id="PS50109"/>
    </source>
</evidence>
<keyword evidence="6 10" id="KW-0418">Kinase</keyword>
<dbReference type="InterPro" id="IPR036890">
    <property type="entry name" value="HATPase_C_sf"/>
</dbReference>
<evidence type="ECO:0000256" key="5">
    <source>
        <dbReference type="ARBA" id="ARBA00022741"/>
    </source>
</evidence>
<dbReference type="SUPFAM" id="SSF55874">
    <property type="entry name" value="ATPase domain of HSP90 chaperone/DNA topoisomerase II/histidine kinase"/>
    <property type="match status" value="1"/>
</dbReference>
<dbReference type="Pfam" id="PF07568">
    <property type="entry name" value="HisKA_2"/>
    <property type="match status" value="1"/>
</dbReference>
<evidence type="ECO:0000256" key="8">
    <source>
        <dbReference type="SAM" id="MobiDB-lite"/>
    </source>
</evidence>
<dbReference type="EC" id="2.7.13.3" evidence="2"/>
<proteinExistence type="predicted"/>
<comment type="catalytic activity">
    <reaction evidence="1">
        <text>ATP + protein L-histidine = ADP + protein N-phospho-L-histidine.</text>
        <dbReference type="EC" id="2.7.13.3"/>
    </reaction>
</comment>
<dbReference type="InterPro" id="IPR003594">
    <property type="entry name" value="HATPase_dom"/>
</dbReference>
<dbReference type="InterPro" id="IPR003018">
    <property type="entry name" value="GAF"/>
</dbReference>
<keyword evidence="3" id="KW-0597">Phosphoprotein</keyword>
<dbReference type="PROSITE" id="PS50109">
    <property type="entry name" value="HIS_KIN"/>
    <property type="match status" value="1"/>
</dbReference>
<reference evidence="10 11" key="1">
    <citation type="submission" date="2023-10" db="EMBL/GenBank/DDBJ databases">
        <title>Novel methanotroph of the genus Methylocapsa from a subarctic wetland.</title>
        <authorList>
            <person name="Belova S.E."/>
            <person name="Oshkin I.Y."/>
            <person name="Miroshnikov K."/>
            <person name="Dedysh S.N."/>
        </authorList>
    </citation>
    <scope>NUCLEOTIDE SEQUENCE [LARGE SCALE GENOMIC DNA]</scope>
    <source>
        <strain evidence="10 11">RX1</strain>
    </source>
</reference>
<keyword evidence="5" id="KW-0547">Nucleotide-binding</keyword>
<dbReference type="EMBL" id="CP136862">
    <property type="protein sequence ID" value="WOJ88605.1"/>
    <property type="molecule type" value="Genomic_DNA"/>
</dbReference>
<dbReference type="InterPro" id="IPR005467">
    <property type="entry name" value="His_kinase_dom"/>
</dbReference>
<dbReference type="InterPro" id="IPR029016">
    <property type="entry name" value="GAF-like_dom_sf"/>
</dbReference>
<keyword evidence="4" id="KW-0808">Transferase</keyword>
<dbReference type="SMART" id="SM00065">
    <property type="entry name" value="GAF"/>
    <property type="match status" value="1"/>
</dbReference>
<evidence type="ECO:0000256" key="2">
    <source>
        <dbReference type="ARBA" id="ARBA00012438"/>
    </source>
</evidence>
<evidence type="ECO:0000256" key="4">
    <source>
        <dbReference type="ARBA" id="ARBA00022679"/>
    </source>
</evidence>
<dbReference type="InterPro" id="IPR011495">
    <property type="entry name" value="Sig_transdc_His_kin_sub2_dim/P"/>
</dbReference>
<dbReference type="PANTHER" id="PTHR41523:SF8">
    <property type="entry name" value="ETHYLENE RESPONSE SENSOR PROTEIN"/>
    <property type="match status" value="1"/>
</dbReference>
<dbReference type="GO" id="GO:0016301">
    <property type="term" value="F:kinase activity"/>
    <property type="evidence" value="ECO:0007669"/>
    <property type="project" value="UniProtKB-KW"/>
</dbReference>
<feature type="domain" description="Histidine kinase" evidence="9">
    <location>
        <begin position="210"/>
        <end position="402"/>
    </location>
</feature>
<dbReference type="Proteomes" id="UP001626536">
    <property type="component" value="Chromosome"/>
</dbReference>
<evidence type="ECO:0000313" key="10">
    <source>
        <dbReference type="EMBL" id="WOJ88605.1"/>
    </source>
</evidence>
<dbReference type="Pfam" id="PF01590">
    <property type="entry name" value="GAF"/>
    <property type="match status" value="1"/>
</dbReference>
<organism evidence="10 11">
    <name type="scientific">Methylocapsa polymorpha</name>
    <dbReference type="NCBI Taxonomy" id="3080828"/>
    <lineage>
        <taxon>Bacteria</taxon>
        <taxon>Pseudomonadati</taxon>
        <taxon>Pseudomonadota</taxon>
        <taxon>Alphaproteobacteria</taxon>
        <taxon>Hyphomicrobiales</taxon>
        <taxon>Beijerinckiaceae</taxon>
        <taxon>Methylocapsa</taxon>
    </lineage>
</organism>
<protein>
    <recommendedName>
        <fullName evidence="2">histidine kinase</fullName>
        <ecNumber evidence="2">2.7.13.3</ecNumber>
    </recommendedName>
</protein>
<keyword evidence="7" id="KW-0067">ATP-binding</keyword>
<dbReference type="InterPro" id="IPR004358">
    <property type="entry name" value="Sig_transdc_His_kin-like_C"/>
</dbReference>
<dbReference type="RefSeq" id="WP_407338045.1">
    <property type="nucleotide sequence ID" value="NZ_CP136862.1"/>
</dbReference>
<evidence type="ECO:0000256" key="7">
    <source>
        <dbReference type="ARBA" id="ARBA00022840"/>
    </source>
</evidence>
<evidence type="ECO:0000256" key="1">
    <source>
        <dbReference type="ARBA" id="ARBA00000085"/>
    </source>
</evidence>
<dbReference type="Gene3D" id="3.30.450.40">
    <property type="match status" value="1"/>
</dbReference>
<name>A0ABZ0HQH5_9HYPH</name>
<dbReference type="SMART" id="SM00387">
    <property type="entry name" value="HATPase_c"/>
    <property type="match status" value="1"/>
</dbReference>
<sequence>MGATDKGDDPIVESKPNDQGPDLTLRALEERIRQQEILAELGVTALQGASFDELLTATVRLTAQGLRAEFCKVLEHIPSENRFLVRAGVGWNPGIIGVASVGADLASPAGFALRTGKPVISNHLENEDRFRTPEILQQHGVRRAMNVILQGDGKPFGVLEVDSRSKNEFVEHDLAFLQGAANILGMAIERERYERRLKAALERDEVLLKEVNHRVKNSLAIVASMLRLQARDVGDGELIEHLNEASRRVAAVGRAHDQLFQGSDVERRDIGKYIEAVCKDLDESVAHCEVHTDVDEGIEIPTDRAISSALIVNELIANAAKYAYPNQSGGKISIRVSRSGENDFAISVRDEGAGLPANFDLGKAKGLGMRIISAFAQQLNATIVVHPQNPGTEFVVFIPLDALPAS</sequence>
<gene>
    <name evidence="10" type="ORF">RZS28_12340</name>
</gene>
<dbReference type="SMART" id="SM00911">
    <property type="entry name" value="HWE_HK"/>
    <property type="match status" value="1"/>
</dbReference>